<evidence type="ECO:0000256" key="3">
    <source>
        <dbReference type="ARBA" id="ARBA00022989"/>
    </source>
</evidence>
<feature type="domain" description="G-protein coupled receptors family 1 profile" evidence="11">
    <location>
        <begin position="34"/>
        <end position="394"/>
    </location>
</feature>
<feature type="transmembrane region" description="Helical" evidence="10">
    <location>
        <begin position="20"/>
        <end position="43"/>
    </location>
</feature>
<evidence type="ECO:0000313" key="13">
    <source>
        <dbReference type="RefSeq" id="XP_065662044.1"/>
    </source>
</evidence>
<evidence type="ECO:0000313" key="12">
    <source>
        <dbReference type="Proteomes" id="UP001652625"/>
    </source>
</evidence>
<keyword evidence="6 8" id="KW-0675">Receptor</keyword>
<name>A0ABM4CJW0_HYDVU</name>
<evidence type="ECO:0000256" key="1">
    <source>
        <dbReference type="ARBA" id="ARBA00004141"/>
    </source>
</evidence>
<evidence type="ECO:0000256" key="5">
    <source>
        <dbReference type="ARBA" id="ARBA00023136"/>
    </source>
</evidence>
<keyword evidence="3 10" id="KW-1133">Transmembrane helix</keyword>
<evidence type="ECO:0000256" key="10">
    <source>
        <dbReference type="SAM" id="Phobius"/>
    </source>
</evidence>
<feature type="region of interest" description="Disordered" evidence="9">
    <location>
        <begin position="259"/>
        <end position="290"/>
    </location>
</feature>
<feature type="transmembrane region" description="Helical" evidence="10">
    <location>
        <begin position="344"/>
        <end position="363"/>
    </location>
</feature>
<dbReference type="Pfam" id="PF00001">
    <property type="entry name" value="7tm_1"/>
    <property type="match status" value="1"/>
</dbReference>
<dbReference type="PROSITE" id="PS50262">
    <property type="entry name" value="G_PROTEIN_RECEP_F1_2"/>
    <property type="match status" value="1"/>
</dbReference>
<protein>
    <submittedName>
        <fullName evidence="13">Octopamine receptor isoform X2</fullName>
    </submittedName>
</protein>
<dbReference type="CDD" id="cd00637">
    <property type="entry name" value="7tm_classA_rhodopsin-like"/>
    <property type="match status" value="1"/>
</dbReference>
<proteinExistence type="inferred from homology"/>
<dbReference type="SUPFAM" id="SSF81321">
    <property type="entry name" value="Family A G protein-coupled receptor-like"/>
    <property type="match status" value="1"/>
</dbReference>
<evidence type="ECO:0000256" key="8">
    <source>
        <dbReference type="RuleBase" id="RU000688"/>
    </source>
</evidence>
<comment type="similarity">
    <text evidence="8">Belongs to the G-protein coupled receptor 1 family.</text>
</comment>
<feature type="transmembrane region" description="Helical" evidence="10">
    <location>
        <begin position="170"/>
        <end position="193"/>
    </location>
</feature>
<dbReference type="PRINTS" id="PR00237">
    <property type="entry name" value="GPCRRHODOPSN"/>
</dbReference>
<accession>A0ABM4CJW0</accession>
<keyword evidence="12" id="KW-1185">Reference proteome</keyword>
<comment type="subcellular location">
    <subcellularLocation>
        <location evidence="1">Membrane</location>
        <topology evidence="1">Multi-pass membrane protein</topology>
    </subcellularLocation>
</comment>
<feature type="transmembrane region" description="Helical" evidence="10">
    <location>
        <begin position="131"/>
        <end position="150"/>
    </location>
</feature>
<dbReference type="PANTHER" id="PTHR24238">
    <property type="entry name" value="G-PROTEIN COUPLED RECEPTOR"/>
    <property type="match status" value="1"/>
</dbReference>
<evidence type="ECO:0000256" key="9">
    <source>
        <dbReference type="SAM" id="MobiDB-lite"/>
    </source>
</evidence>
<keyword evidence="7 8" id="KW-0807">Transducer</keyword>
<evidence type="ECO:0000256" key="7">
    <source>
        <dbReference type="ARBA" id="ARBA00023224"/>
    </source>
</evidence>
<keyword evidence="4 8" id="KW-0297">G-protein coupled receptor</keyword>
<reference evidence="13" key="1">
    <citation type="submission" date="2025-08" db="UniProtKB">
        <authorList>
            <consortium name="RefSeq"/>
        </authorList>
    </citation>
    <scope>IDENTIFICATION</scope>
</reference>
<dbReference type="InterPro" id="IPR000276">
    <property type="entry name" value="GPCR_Rhodpsn"/>
</dbReference>
<sequence length="519" mass="59912">MMANRTDFGNTNDSIYLAIRYGIFSFFFILALFWNSLIIISVFRNKTLQKPINVLVCNLCLVDLFIVLMGIPLHASNNHILLQLNCNTFEPLLSAFVTANVFTLVTIAVERYVVVLNGIKSVFKLDLKRSIAVSILLDISAIIFSLPKVIFQKKVHHECCILDWPFQSVILYVLFLFLIQYLGPFLAMTFLYLKIWYNIRKKNKTSINLFKTNRISKKINSSSSINGIQFKSDSRNHLAIKNRRSGSLDSLYAYGSNTNKMSEPENTLRRSKSSSFVAENSHKNKSTIERSSSFTSNKAFHSHSLRGSFQRIHRSLTSVIVGADLDQAQVLFSVMRYKQTMKTLKVFFLLLFVFIVCLVPYQINNLIDLRSCNRRNDYLSILIYINAAVNPLLYGGLNCQFQRVFKKYFSHKPSQVQLLIRENMFHKEPESIYAKGSYKTRYIFCLKIKCFGKHKTRCPIERADARSLKMQRDSIRERQSISFYQNRKGSSKPLTENIIPVCAPIIIITCYDDEVDTKF</sequence>
<gene>
    <name evidence="13" type="primary">LOC105845045</name>
</gene>
<dbReference type="InterPro" id="IPR017452">
    <property type="entry name" value="GPCR_Rhodpsn_7TM"/>
</dbReference>
<feature type="transmembrane region" description="Helical" evidence="10">
    <location>
        <begin position="378"/>
        <end position="397"/>
    </location>
</feature>
<keyword evidence="5 10" id="KW-0472">Membrane</keyword>
<feature type="transmembrane region" description="Helical" evidence="10">
    <location>
        <begin position="55"/>
        <end position="75"/>
    </location>
</feature>
<dbReference type="Gene3D" id="1.20.1070.10">
    <property type="entry name" value="Rhodopsin 7-helix transmembrane proteins"/>
    <property type="match status" value="1"/>
</dbReference>
<evidence type="ECO:0000256" key="2">
    <source>
        <dbReference type="ARBA" id="ARBA00022692"/>
    </source>
</evidence>
<dbReference type="PROSITE" id="PS00237">
    <property type="entry name" value="G_PROTEIN_RECEP_F1_1"/>
    <property type="match status" value="1"/>
</dbReference>
<feature type="transmembrane region" description="Helical" evidence="10">
    <location>
        <begin position="95"/>
        <end position="119"/>
    </location>
</feature>
<organism evidence="12 13">
    <name type="scientific">Hydra vulgaris</name>
    <name type="common">Hydra</name>
    <name type="synonym">Hydra attenuata</name>
    <dbReference type="NCBI Taxonomy" id="6087"/>
    <lineage>
        <taxon>Eukaryota</taxon>
        <taxon>Metazoa</taxon>
        <taxon>Cnidaria</taxon>
        <taxon>Hydrozoa</taxon>
        <taxon>Hydroidolina</taxon>
        <taxon>Anthoathecata</taxon>
        <taxon>Aplanulata</taxon>
        <taxon>Hydridae</taxon>
        <taxon>Hydra</taxon>
    </lineage>
</organism>
<dbReference type="GeneID" id="105845045"/>
<keyword evidence="2 8" id="KW-0812">Transmembrane</keyword>
<evidence type="ECO:0000256" key="4">
    <source>
        <dbReference type="ARBA" id="ARBA00023040"/>
    </source>
</evidence>
<evidence type="ECO:0000259" key="11">
    <source>
        <dbReference type="PROSITE" id="PS50262"/>
    </source>
</evidence>
<dbReference type="Proteomes" id="UP001652625">
    <property type="component" value="Chromosome 09"/>
</dbReference>
<dbReference type="RefSeq" id="XP_065662044.1">
    <property type="nucleotide sequence ID" value="XM_065805972.1"/>
</dbReference>
<evidence type="ECO:0000256" key="6">
    <source>
        <dbReference type="ARBA" id="ARBA00023170"/>
    </source>
</evidence>